<reference evidence="1" key="1">
    <citation type="submission" date="2018-06" db="EMBL/GenBank/DDBJ databases">
        <authorList>
            <person name="Zhirakovskaya E."/>
        </authorList>
    </citation>
    <scope>NUCLEOTIDE SEQUENCE</scope>
</reference>
<name>A0A3B1CPM3_9ZZZZ</name>
<dbReference type="EMBL" id="UOGA01000133">
    <property type="protein sequence ID" value="VAX18677.1"/>
    <property type="molecule type" value="Genomic_DNA"/>
</dbReference>
<sequence length="98" mass="10731">MLHIVNKSPFGNSAMDECSRFLSGGADVILLIEDGVYSAKAGTTYEAKLKEILGKVEVYALEPDTKARGVDKLTDGVKLVDYSGFVDLVEKHKTHSWL</sequence>
<dbReference type="Pfam" id="PF04077">
    <property type="entry name" value="DsrH"/>
    <property type="match status" value="1"/>
</dbReference>
<accession>A0A3B1CPM3</accession>
<dbReference type="PANTHER" id="PTHR37526">
    <property type="entry name" value="PROTEIN TUSB"/>
    <property type="match status" value="1"/>
</dbReference>
<evidence type="ECO:0000313" key="1">
    <source>
        <dbReference type="EMBL" id="VAX18677.1"/>
    </source>
</evidence>
<proteinExistence type="predicted"/>
<dbReference type="InterPro" id="IPR007215">
    <property type="entry name" value="Sulphur_relay_TusB/DsrH"/>
</dbReference>
<dbReference type="Gene3D" id="3.40.1260.10">
    <property type="entry name" value="DsrEFH-like"/>
    <property type="match status" value="1"/>
</dbReference>
<dbReference type="GO" id="GO:1990228">
    <property type="term" value="C:sulfurtransferase complex"/>
    <property type="evidence" value="ECO:0007669"/>
    <property type="project" value="TreeGrafter"/>
</dbReference>
<dbReference type="NCBIfam" id="TIGR03011">
    <property type="entry name" value="sulf_tusB_dsrH"/>
    <property type="match status" value="1"/>
</dbReference>
<dbReference type="SUPFAM" id="SSF75169">
    <property type="entry name" value="DsrEFH-like"/>
    <property type="match status" value="1"/>
</dbReference>
<dbReference type="PANTHER" id="PTHR37526:SF1">
    <property type="entry name" value="PROTEIN TUSB"/>
    <property type="match status" value="1"/>
</dbReference>
<dbReference type="AlphaFoldDB" id="A0A3B1CPM3"/>
<organism evidence="1">
    <name type="scientific">hydrothermal vent metagenome</name>
    <dbReference type="NCBI Taxonomy" id="652676"/>
    <lineage>
        <taxon>unclassified sequences</taxon>
        <taxon>metagenomes</taxon>
        <taxon>ecological metagenomes</taxon>
    </lineage>
</organism>
<protein>
    <submittedName>
        <fullName evidence="1">tRNA 5-methylaminomethyl-2-thiouridine synthase subunit TusB</fullName>
    </submittedName>
</protein>
<gene>
    <name evidence="1" type="ORF">MNBD_NITROSPINAE04-2283</name>
</gene>
<dbReference type="GO" id="GO:0002143">
    <property type="term" value="P:tRNA wobble position uridine thiolation"/>
    <property type="evidence" value="ECO:0007669"/>
    <property type="project" value="InterPro"/>
</dbReference>
<dbReference type="InterPro" id="IPR027396">
    <property type="entry name" value="DsrEFH-like"/>
</dbReference>